<evidence type="ECO:0000256" key="3">
    <source>
        <dbReference type="ARBA" id="ARBA00009120"/>
    </source>
</evidence>
<dbReference type="KEGG" id="nao:Y958_17270"/>
<keyword evidence="7" id="KW-0762">Sugar transport</keyword>
<feature type="transmembrane region" description="Helical" evidence="11">
    <location>
        <begin position="300"/>
        <end position="322"/>
    </location>
</feature>
<dbReference type="GO" id="GO:1904659">
    <property type="term" value="P:D-glucose transmembrane transport"/>
    <property type="evidence" value="ECO:0007669"/>
    <property type="project" value="InterPro"/>
</dbReference>
<evidence type="ECO:0000256" key="7">
    <source>
        <dbReference type="ARBA" id="ARBA00022597"/>
    </source>
</evidence>
<evidence type="ECO:0000256" key="5">
    <source>
        <dbReference type="ARBA" id="ARBA00022475"/>
    </source>
</evidence>
<dbReference type="PANTHER" id="PTHR43702">
    <property type="entry name" value="L-FUCOSE-PROTON SYMPORTER"/>
    <property type="match status" value="1"/>
</dbReference>
<feature type="transmembrane region" description="Helical" evidence="11">
    <location>
        <begin position="387"/>
        <end position="404"/>
    </location>
</feature>
<feature type="transmembrane region" description="Helical" evidence="11">
    <location>
        <begin position="121"/>
        <end position="142"/>
    </location>
</feature>
<dbReference type="EMBL" id="CP022111">
    <property type="protein sequence ID" value="ASG22668.1"/>
    <property type="molecule type" value="Genomic_DNA"/>
</dbReference>
<feature type="transmembrane region" description="Helical" evidence="11">
    <location>
        <begin position="195"/>
        <end position="216"/>
    </location>
</feature>
<feature type="transmembrane region" description="Helical" evidence="11">
    <location>
        <begin position="329"/>
        <end position="347"/>
    </location>
</feature>
<dbReference type="Proteomes" id="UP000197153">
    <property type="component" value="Chromosome 2"/>
</dbReference>
<dbReference type="Gene3D" id="1.20.1250.20">
    <property type="entry name" value="MFS general substrate transporter like domains"/>
    <property type="match status" value="2"/>
</dbReference>
<evidence type="ECO:0000256" key="4">
    <source>
        <dbReference type="ARBA" id="ARBA00022448"/>
    </source>
</evidence>
<evidence type="ECO:0000259" key="12">
    <source>
        <dbReference type="PROSITE" id="PS50850"/>
    </source>
</evidence>
<keyword evidence="5" id="KW-1003">Cell membrane</keyword>
<sequence length="457" mass="47778">MSNPSGPDLSYRLDERSMSTASAHNKSMTSLAPIVVMLFFAWGFATSIVDAVIPKLKEQFSLNYTEAMLVQFAFFLAYFVVSVPAGALLARLGYLRGIVAGLVIMTLGCLLFVPASSMGLFAAFLLALFVMAGGITVLQVAANPLMSLLGRPETASSRLNLAQAFNSLGTTLGPILGSVFILSKAADGDASARGVHVPFLMIAALLVVLSLLFWFLRGREGAATDQQSGSALSLRVLRHSQLALGVVSIFVYVGAEVSIGSAMVNYLILDRTRDAASELGTWYAGLIHLHDVLNTPESKAAVLVSLYWGGAMVGRFIGSVVLRFARPGIVLMACSLAAALLVSLSMASSGTLAMATILSVGLCNSIMFPTIFTIAIDGLEEETPQGAGMLCLAIFGGAVVPMITGKVADLTSLVLAFIVPVACYLMIAGYGLLTGLHLLSGKPAAKTGGAPRAVSMH</sequence>
<dbReference type="InterPro" id="IPR005964">
    <property type="entry name" value="Glc/Gal_transptr_bac"/>
</dbReference>
<feature type="transmembrane region" description="Helical" evidence="11">
    <location>
        <begin position="97"/>
        <end position="115"/>
    </location>
</feature>
<comment type="similarity">
    <text evidence="3">Belongs to the major facilitator superfamily. FHS transporter (TC 2.A.1.7) family.</text>
</comment>
<evidence type="ECO:0000256" key="11">
    <source>
        <dbReference type="SAM" id="Phobius"/>
    </source>
</evidence>
<dbReference type="NCBIfam" id="TIGR01272">
    <property type="entry name" value="gluP"/>
    <property type="match status" value="1"/>
</dbReference>
<keyword evidence="10 11" id="KW-0472">Membrane</keyword>
<evidence type="ECO:0000256" key="9">
    <source>
        <dbReference type="ARBA" id="ARBA00022989"/>
    </source>
</evidence>
<feature type="transmembrane region" description="Helical" evidence="11">
    <location>
        <begin position="353"/>
        <end position="375"/>
    </location>
</feature>
<dbReference type="InterPro" id="IPR011701">
    <property type="entry name" value="MFS"/>
</dbReference>
<keyword evidence="6" id="KW-0997">Cell inner membrane</keyword>
<dbReference type="PANTHER" id="PTHR43702:SF3">
    <property type="entry name" value="PROTEIN TSGA"/>
    <property type="match status" value="1"/>
</dbReference>
<dbReference type="PROSITE" id="PS50850">
    <property type="entry name" value="MFS"/>
    <property type="match status" value="1"/>
</dbReference>
<dbReference type="InterPro" id="IPR050375">
    <property type="entry name" value="MFS_TsgA-like"/>
</dbReference>
<dbReference type="GO" id="GO:0005886">
    <property type="term" value="C:plasma membrane"/>
    <property type="evidence" value="ECO:0007669"/>
    <property type="project" value="UniProtKB-SubCell"/>
</dbReference>
<comment type="subcellular location">
    <subcellularLocation>
        <location evidence="2">Cell inner membrane</location>
        <topology evidence="2">Multi-pass membrane protein</topology>
    </subcellularLocation>
</comment>
<dbReference type="InterPro" id="IPR020846">
    <property type="entry name" value="MFS_dom"/>
</dbReference>
<dbReference type="Pfam" id="PF07690">
    <property type="entry name" value="MFS_1"/>
    <property type="match status" value="1"/>
</dbReference>
<evidence type="ECO:0000313" key="13">
    <source>
        <dbReference type="EMBL" id="ASG22668.1"/>
    </source>
</evidence>
<keyword evidence="14" id="KW-1185">Reference proteome</keyword>
<reference evidence="13 14" key="1">
    <citation type="submission" date="2017-06" db="EMBL/GenBank/DDBJ databases">
        <title>Complete genome sequence of Nitrospirillum amazonense strain CBAmC, an endophytic nitrogen-fixing and plant growth-promoting bacterium, isolated from sugarcane.</title>
        <authorList>
            <person name="Schwab S."/>
            <person name="dos Santos Teixeira K.R."/>
            <person name="Simoes Araujo J.L."/>
            <person name="Soares Vidal M."/>
            <person name="Borges de Freitas H.R."/>
            <person name="Rivello Crivelaro A.L."/>
            <person name="Bueno de Camargo Nunes A."/>
            <person name="dos Santos C.M."/>
            <person name="Palmeira da Silva Rosa D."/>
            <person name="da Silva Padilha D."/>
            <person name="da Silva E."/>
            <person name="Araujo Terra L."/>
            <person name="Soares Mendes V."/>
            <person name="Farinelli L."/>
            <person name="Magalhaes Cruz L."/>
            <person name="Baldani J.I."/>
        </authorList>
    </citation>
    <scope>NUCLEOTIDE SEQUENCE [LARGE SCALE GENOMIC DNA]</scope>
    <source>
        <strain evidence="13 14">CBAmC</strain>
    </source>
</reference>
<dbReference type="CDD" id="cd17394">
    <property type="entry name" value="MFS_FucP_like"/>
    <property type="match status" value="1"/>
</dbReference>
<protein>
    <submittedName>
        <fullName evidence="13">Glucose/galactose MFS transporter</fullName>
    </submittedName>
</protein>
<proteinExistence type="inferred from homology"/>
<dbReference type="GO" id="GO:0055056">
    <property type="term" value="F:D-glucose transmembrane transporter activity"/>
    <property type="evidence" value="ECO:0007669"/>
    <property type="project" value="InterPro"/>
</dbReference>
<organism evidence="13 14">
    <name type="scientific">Nitrospirillum viridazoti CBAmc</name>
    <dbReference type="NCBI Taxonomy" id="1441467"/>
    <lineage>
        <taxon>Bacteria</taxon>
        <taxon>Pseudomonadati</taxon>
        <taxon>Pseudomonadota</taxon>
        <taxon>Alphaproteobacteria</taxon>
        <taxon>Rhodospirillales</taxon>
        <taxon>Azospirillaceae</taxon>
        <taxon>Nitrospirillum</taxon>
        <taxon>Nitrospirillum viridazoti</taxon>
    </lineage>
</organism>
<feature type="transmembrane region" description="Helical" evidence="11">
    <location>
        <begin position="410"/>
        <end position="433"/>
    </location>
</feature>
<evidence type="ECO:0000256" key="8">
    <source>
        <dbReference type="ARBA" id="ARBA00022692"/>
    </source>
</evidence>
<evidence type="ECO:0000256" key="6">
    <source>
        <dbReference type="ARBA" id="ARBA00022519"/>
    </source>
</evidence>
<dbReference type="AlphaFoldDB" id="A0A248JX25"/>
<evidence type="ECO:0000313" key="14">
    <source>
        <dbReference type="Proteomes" id="UP000197153"/>
    </source>
</evidence>
<accession>A0A248JX25</accession>
<evidence type="ECO:0000256" key="10">
    <source>
        <dbReference type="ARBA" id="ARBA00023136"/>
    </source>
</evidence>
<evidence type="ECO:0000256" key="1">
    <source>
        <dbReference type="ARBA" id="ARBA00003321"/>
    </source>
</evidence>
<evidence type="ECO:0000256" key="2">
    <source>
        <dbReference type="ARBA" id="ARBA00004429"/>
    </source>
</evidence>
<keyword evidence="4" id="KW-0813">Transport</keyword>
<feature type="transmembrane region" description="Helical" evidence="11">
    <location>
        <begin position="28"/>
        <end position="49"/>
    </location>
</feature>
<name>A0A248JX25_9PROT</name>
<feature type="transmembrane region" description="Helical" evidence="11">
    <location>
        <begin position="163"/>
        <end position="183"/>
    </location>
</feature>
<feature type="transmembrane region" description="Helical" evidence="11">
    <location>
        <begin position="242"/>
        <end position="268"/>
    </location>
</feature>
<dbReference type="SUPFAM" id="SSF103473">
    <property type="entry name" value="MFS general substrate transporter"/>
    <property type="match status" value="1"/>
</dbReference>
<keyword evidence="8 11" id="KW-0812">Transmembrane</keyword>
<feature type="domain" description="Major facilitator superfamily (MFS) profile" evidence="12">
    <location>
        <begin position="31"/>
        <end position="446"/>
    </location>
</feature>
<gene>
    <name evidence="13" type="ORF">Y958_17270</name>
</gene>
<keyword evidence="9 11" id="KW-1133">Transmembrane helix</keyword>
<dbReference type="InterPro" id="IPR036259">
    <property type="entry name" value="MFS_trans_sf"/>
</dbReference>
<feature type="transmembrane region" description="Helical" evidence="11">
    <location>
        <begin position="69"/>
        <end position="90"/>
    </location>
</feature>
<comment type="function">
    <text evidence="1">Intake of glucose and galactose.</text>
</comment>
<dbReference type="GO" id="GO:0005354">
    <property type="term" value="F:galactose transmembrane transporter activity"/>
    <property type="evidence" value="ECO:0007669"/>
    <property type="project" value="InterPro"/>
</dbReference>